<dbReference type="OrthoDB" id="444862at2759"/>
<gene>
    <name evidence="2" type="primary">car</name>
    <name evidence="2" type="ORF">SNAT2548_LOCUS20063</name>
</gene>
<evidence type="ECO:0000313" key="2">
    <source>
        <dbReference type="EMBL" id="CAE7368613.1"/>
    </source>
</evidence>
<evidence type="ECO:0000313" key="3">
    <source>
        <dbReference type="Proteomes" id="UP000604046"/>
    </source>
</evidence>
<organism evidence="2 3">
    <name type="scientific">Symbiodinium natans</name>
    <dbReference type="NCBI Taxonomy" id="878477"/>
    <lineage>
        <taxon>Eukaryota</taxon>
        <taxon>Sar</taxon>
        <taxon>Alveolata</taxon>
        <taxon>Dinophyceae</taxon>
        <taxon>Suessiales</taxon>
        <taxon>Symbiodiniaceae</taxon>
        <taxon>Symbiodinium</taxon>
    </lineage>
</organism>
<evidence type="ECO:0000256" key="1">
    <source>
        <dbReference type="SAM" id="MobiDB-lite"/>
    </source>
</evidence>
<dbReference type="PANTHER" id="PTHR33050:SF7">
    <property type="entry name" value="RIBONUCLEASE H"/>
    <property type="match status" value="1"/>
</dbReference>
<dbReference type="InterPro" id="IPR043502">
    <property type="entry name" value="DNA/RNA_pol_sf"/>
</dbReference>
<keyword evidence="3" id="KW-1185">Reference proteome</keyword>
<dbReference type="InterPro" id="IPR052055">
    <property type="entry name" value="Hepadnavirus_pol/RT"/>
</dbReference>
<proteinExistence type="predicted"/>
<accession>A0A812QFJ0</accession>
<feature type="region of interest" description="Disordered" evidence="1">
    <location>
        <begin position="760"/>
        <end position="779"/>
    </location>
</feature>
<dbReference type="PANTHER" id="PTHR33050">
    <property type="entry name" value="REVERSE TRANSCRIPTASE DOMAIN-CONTAINING PROTEIN"/>
    <property type="match status" value="1"/>
</dbReference>
<dbReference type="SUPFAM" id="SSF56672">
    <property type="entry name" value="DNA/RNA polymerases"/>
    <property type="match status" value="1"/>
</dbReference>
<reference evidence="2" key="1">
    <citation type="submission" date="2021-02" db="EMBL/GenBank/DDBJ databases">
        <authorList>
            <person name="Dougan E. K."/>
            <person name="Rhodes N."/>
            <person name="Thang M."/>
            <person name="Chan C."/>
        </authorList>
    </citation>
    <scope>NUCLEOTIDE SEQUENCE</scope>
</reference>
<feature type="region of interest" description="Disordered" evidence="1">
    <location>
        <begin position="301"/>
        <end position="340"/>
    </location>
</feature>
<feature type="region of interest" description="Disordered" evidence="1">
    <location>
        <begin position="95"/>
        <end position="115"/>
    </location>
</feature>
<sequence>MAASASLTESAPAFRRRALEVGLSPGEVDHLVANHLNTLSKLAFAVVPPGKVPEDAGVVALLPAGANRGAVAGLKRLIFESHTLIVSELKQRVERSDDSHSESLNTAERESRLEEQKRRLGGLTFTGDEEVAHNAYNLVFSMLQKDELQWLSPEKFGTRRAELSSRKPARELVLDGSGSGVEVKERASHTPCAITSELDLVMAFRRRALAFDLVGVASFNVFNKYHQALAQRMQELPPPGYVRVSTAQVIRADRAAFLRMAERATTLKRTAAGAIPLDAILENILQDPSVSYHLLPLPAGKSADADGKGEKGDRKREAPDLPNRPSKRAKGGGKQRTPFNVPKELVGKIHETKRGHRLCWGFNLPCGCNDAKPGGKCGKGLHLCAEPGCLKAHSLQEHHAKVGLAASDRSAFLEAAAKSVSGSQLSDMVVVEVFCGSGRLSASLKREGFDAFGVDHMVSRQAACSVLKLDLCSELDRAHLWSLVRDPAVRFVHFTPPRGTANRARDIRFEGASVQLRSPTYPEGVPGLHGVQALRVSKANSLYSLVFELCQFCIKHHKFFAVTNPRRSYLWELPTWRAFLQQPDVFQTEFHHCEYGGLRQNATKLVHNVPVFAQLFRKCSGNHVHLGWRRVSSQRSAGLEAVYPWGFTKVMAALLREHFLELGAVAPATHLLQAQPSVQTARAFSGLQSRKRLPPLLSEFHSVHSVLVPHAHADLFLVPGRKLLHDWYPPPSVQCRPPCAVLPAGSRILRSHVLHGDSQGELKSGYVESSPSTDMVRGSSDPEVLAQGLLKKARLHRSDVVALLDLLPSENLDRWSADGYSSDSDSKSFQAGGYVHGGVNGVRTVTKKYPLSVKVICRYVADLFPGLLFGTVGLFRNVLAQVHSHANTEMGTENCIAALSSFKGGEVWMADPSGDVAMDYGGRDVQGVRVPVDAAGFRFDGHRLHATWPWVGRRDVVVAYMPRGMEKLRAEDKAFLVDSGFRLEKGGPKALKRGGSVVKVVVGVYRTPEQFVQEAVKLGHPTELASLVPPELKVAIEHNLAEGEAEVAKERTAILREWIAWSSELAVAEESLKEDMPPFRKQVLERKRLLVFKRALESIGHEDVGLVDDISRGFDLTGKLPRSNVFLNKFRPAEQSEAQLRKGAKRLRDGLLATVRSSGDPAIDGGVLEATRKELARGLIEGPVPISTLPETASLTHRFGVHQGQTEEGPRIRPIDNYLSSQVNASVTQVEQVPVHTIDIVAGVLMLWVRTWLSMGGLGPSCPYCKAWDLRSAYKQLPLSDVAFALDSFFVIFNCESGGPEIFRQRVLPFGSKASVTGFIRCAFALWRLGVKRLRLVWSVFFDDYLSVCGKEFTKHNDLVITMFFKIFGWDVAVDKSLSYSSLCVVLGVQLNLSDAKLGLAFIGNTPKRREETLTALEAALQKGELDPKTCEKLRGRLQFASCQVFGRRPKAALKQLGAHGRRRQWKLSDETRRALNLLKELLATGRPRALRATAGKVFHVYVDAAFEPNGFSGIGGLVVGKGGQILAWFGEQILPEDLSRLRTTADGEKETVIFELEALALALSIEVFKAFLKDSSTVFFTDNEGVFGTFVRGHSEVRRCAQLLDFFCQREEELGVTCWLERVPSASNPADAPSRGEIIKTTGQRLKVSRALMQNALQDVFL</sequence>
<dbReference type="Proteomes" id="UP000604046">
    <property type="component" value="Unassembled WGS sequence"/>
</dbReference>
<name>A0A812QFJ0_9DINO</name>
<comment type="caution">
    <text evidence="2">The sequence shown here is derived from an EMBL/GenBank/DDBJ whole genome shotgun (WGS) entry which is preliminary data.</text>
</comment>
<dbReference type="EMBL" id="CAJNDS010002199">
    <property type="protein sequence ID" value="CAE7368613.1"/>
    <property type="molecule type" value="Genomic_DNA"/>
</dbReference>
<feature type="compositionally biased region" description="Basic and acidic residues" evidence="1">
    <location>
        <begin position="303"/>
        <end position="319"/>
    </location>
</feature>
<protein>
    <submittedName>
        <fullName evidence="2">Car protein</fullName>
    </submittedName>
</protein>